<evidence type="ECO:0000256" key="1">
    <source>
        <dbReference type="ARBA" id="ARBA00004141"/>
    </source>
</evidence>
<feature type="domain" description="SLC26A/SulP transporter" evidence="6">
    <location>
        <begin position="14"/>
        <end position="384"/>
    </location>
</feature>
<dbReference type="InterPro" id="IPR011547">
    <property type="entry name" value="SLC26A/SulP_dom"/>
</dbReference>
<comment type="subcellular location">
    <subcellularLocation>
        <location evidence="1">Membrane</location>
        <topology evidence="1">Multi-pass membrane protein</topology>
    </subcellularLocation>
</comment>
<dbReference type="AlphaFoldDB" id="A0A098S3Z4"/>
<keyword evidence="2 5" id="KW-0812">Transmembrane</keyword>
<comment type="caution">
    <text evidence="7">The sequence shown here is derived from an EMBL/GenBank/DDBJ whole genome shotgun (WGS) entry which is preliminary data.</text>
</comment>
<evidence type="ECO:0000256" key="4">
    <source>
        <dbReference type="ARBA" id="ARBA00023136"/>
    </source>
</evidence>
<dbReference type="RefSeq" id="WP_044222424.1">
    <property type="nucleotide sequence ID" value="NZ_JBKAGJ010000015.1"/>
</dbReference>
<gene>
    <name evidence="7" type="ORF">IX84_15645</name>
</gene>
<sequence length="526" mass="56341">MKETFTEYTRHYAKDIPASLVVFLVALPLCLGIALASGAPLFSGLITGIIAGIVVGALSQSHTSVSGPAAGLTVIVFSAIAELGSFELFLLAVVLGGVFQLILGLVKAGIIGLYFPSSVIKGMLAAIGLILILKQLPHFLGVDMEAFGEMAFADKEGGNTFTHFFYALQHIHPGAAIIGFVSLGLMILWERPFIKQHSILGLFPGALIAVLSGVGLHLAYIGAYPAWTPESQMLVTLPNINSIASLQKALAFPDWTGILNPVVWKTAAVIAIVASLETLLSIEAVDKLDPHKRHSPKNAELRAQGIGNIIAGMIGGLPMTSVIVRSSANVASGGETKMSAIYHGLLLLGSVLLIPGLMGYIPLASLAAVLIFVGFKLSKPSLYRQQFKIGYNQFMPFIITIIAILLTDLLVGISIGMVVGVFFILRANYRTPYHYDDEEVVNGQPGKRIKITLSEHVSFINKASLQTTLDHLPDGAIVTIDGYRTTAIDPDALELIYDFVINAPERDIKVTLQNCPHIEGMTVEEH</sequence>
<dbReference type="GO" id="GO:0055085">
    <property type="term" value="P:transmembrane transport"/>
    <property type="evidence" value="ECO:0007669"/>
    <property type="project" value="InterPro"/>
</dbReference>
<feature type="transmembrane region" description="Helical" evidence="5">
    <location>
        <begin position="262"/>
        <end position="285"/>
    </location>
</feature>
<organism evidence="7 8">
    <name type="scientific">Phaeodactylibacter xiamenensis</name>
    <dbReference type="NCBI Taxonomy" id="1524460"/>
    <lineage>
        <taxon>Bacteria</taxon>
        <taxon>Pseudomonadati</taxon>
        <taxon>Bacteroidota</taxon>
        <taxon>Saprospiria</taxon>
        <taxon>Saprospirales</taxon>
        <taxon>Haliscomenobacteraceae</taxon>
        <taxon>Phaeodactylibacter</taxon>
    </lineage>
</organism>
<evidence type="ECO:0000259" key="6">
    <source>
        <dbReference type="Pfam" id="PF00916"/>
    </source>
</evidence>
<keyword evidence="8" id="KW-1185">Reference proteome</keyword>
<feature type="transmembrane region" description="Helical" evidence="5">
    <location>
        <begin position="171"/>
        <end position="189"/>
    </location>
</feature>
<feature type="transmembrane region" description="Helical" evidence="5">
    <location>
        <begin position="201"/>
        <end position="223"/>
    </location>
</feature>
<feature type="transmembrane region" description="Helical" evidence="5">
    <location>
        <begin position="306"/>
        <end position="328"/>
    </location>
</feature>
<proteinExistence type="predicted"/>
<dbReference type="PANTHER" id="PTHR11814">
    <property type="entry name" value="SULFATE TRANSPORTER"/>
    <property type="match status" value="1"/>
</dbReference>
<name>A0A098S3Z4_9BACT</name>
<dbReference type="Proteomes" id="UP000029736">
    <property type="component" value="Unassembled WGS sequence"/>
</dbReference>
<evidence type="ECO:0000256" key="5">
    <source>
        <dbReference type="SAM" id="Phobius"/>
    </source>
</evidence>
<dbReference type="InterPro" id="IPR001902">
    <property type="entry name" value="SLC26A/SulP_fam"/>
</dbReference>
<feature type="transmembrane region" description="Helical" evidence="5">
    <location>
        <begin position="394"/>
        <end position="425"/>
    </location>
</feature>
<feature type="transmembrane region" description="Helical" evidence="5">
    <location>
        <begin position="113"/>
        <end position="133"/>
    </location>
</feature>
<keyword evidence="4 5" id="KW-0472">Membrane</keyword>
<evidence type="ECO:0000256" key="3">
    <source>
        <dbReference type="ARBA" id="ARBA00022989"/>
    </source>
</evidence>
<feature type="transmembrane region" description="Helical" evidence="5">
    <location>
        <begin position="340"/>
        <end position="373"/>
    </location>
</feature>
<reference evidence="7 8" key="1">
    <citation type="journal article" date="2014" name="Int. J. Syst. Evol. Microbiol.">
        <title>Phaeodactylibacter xiamenensis gen. nov., sp. nov., a member of the family Saprospiraceae isolated from the marine alga Phaeodactylum tricornutum.</title>
        <authorList>
            <person name="Chen Z.Jr."/>
            <person name="Lei X."/>
            <person name="Lai Q."/>
            <person name="Li Y."/>
            <person name="Zhang B."/>
            <person name="Zhang J."/>
            <person name="Zhang H."/>
            <person name="Yang L."/>
            <person name="Zheng W."/>
            <person name="Tian Y."/>
            <person name="Yu Z."/>
            <person name="Xu H.Jr."/>
            <person name="Zheng T."/>
        </authorList>
    </citation>
    <scope>NUCLEOTIDE SEQUENCE [LARGE SCALE GENOMIC DNA]</scope>
    <source>
        <strain evidence="7 8">KD52</strain>
    </source>
</reference>
<accession>A0A098S3Z4</accession>
<dbReference type="OrthoDB" id="9769739at2"/>
<dbReference type="EMBL" id="JPOS01000038">
    <property type="protein sequence ID" value="KGE87099.1"/>
    <property type="molecule type" value="Genomic_DNA"/>
</dbReference>
<dbReference type="Pfam" id="PF00916">
    <property type="entry name" value="Sulfate_transp"/>
    <property type="match status" value="1"/>
</dbReference>
<protein>
    <submittedName>
        <fullName evidence="7">Membrane protein</fullName>
    </submittedName>
</protein>
<keyword evidence="3 5" id="KW-1133">Transmembrane helix</keyword>
<evidence type="ECO:0000256" key="2">
    <source>
        <dbReference type="ARBA" id="ARBA00022692"/>
    </source>
</evidence>
<evidence type="ECO:0000313" key="7">
    <source>
        <dbReference type="EMBL" id="KGE87099.1"/>
    </source>
</evidence>
<dbReference type="GO" id="GO:0016020">
    <property type="term" value="C:membrane"/>
    <property type="evidence" value="ECO:0007669"/>
    <property type="project" value="UniProtKB-SubCell"/>
</dbReference>
<feature type="transmembrane region" description="Helical" evidence="5">
    <location>
        <begin position="41"/>
        <end position="58"/>
    </location>
</feature>
<dbReference type="STRING" id="1524460.IX84_15645"/>
<evidence type="ECO:0000313" key="8">
    <source>
        <dbReference type="Proteomes" id="UP000029736"/>
    </source>
</evidence>